<accession>A0A9D1VKB7</accession>
<name>A0A9D1VKB7_9FIRM</name>
<sequence length="55" mass="6499">MELKDGAACPGDYLYRSGSFGWDVESEMWGIFRVMKHFRQCRCKEMCGRIFKGRK</sequence>
<reference evidence="1" key="2">
    <citation type="submission" date="2021-04" db="EMBL/GenBank/DDBJ databases">
        <authorList>
            <person name="Gilroy R."/>
        </authorList>
    </citation>
    <scope>NUCLEOTIDE SEQUENCE</scope>
    <source>
        <strain evidence="1">ChiHjej12B11-1927</strain>
    </source>
</reference>
<dbReference type="AlphaFoldDB" id="A0A9D1VKB7"/>
<evidence type="ECO:0000313" key="2">
    <source>
        <dbReference type="Proteomes" id="UP000824230"/>
    </source>
</evidence>
<dbReference type="EMBL" id="DXFG01000038">
    <property type="protein sequence ID" value="HIX36611.1"/>
    <property type="molecule type" value="Genomic_DNA"/>
</dbReference>
<dbReference type="Proteomes" id="UP000824230">
    <property type="component" value="Unassembled WGS sequence"/>
</dbReference>
<evidence type="ECO:0000313" key="1">
    <source>
        <dbReference type="EMBL" id="HIX36611.1"/>
    </source>
</evidence>
<gene>
    <name evidence="1" type="ORF">H9738_01895</name>
</gene>
<reference evidence="1" key="1">
    <citation type="journal article" date="2021" name="PeerJ">
        <title>Extensive microbial diversity within the chicken gut microbiome revealed by metagenomics and culture.</title>
        <authorList>
            <person name="Gilroy R."/>
            <person name="Ravi A."/>
            <person name="Getino M."/>
            <person name="Pursley I."/>
            <person name="Horton D.L."/>
            <person name="Alikhan N.F."/>
            <person name="Baker D."/>
            <person name="Gharbi K."/>
            <person name="Hall N."/>
            <person name="Watson M."/>
            <person name="Adriaenssens E.M."/>
            <person name="Foster-Nyarko E."/>
            <person name="Jarju S."/>
            <person name="Secka A."/>
            <person name="Antonio M."/>
            <person name="Oren A."/>
            <person name="Chaudhuri R.R."/>
            <person name="La Ragione R."/>
            <person name="Hildebrand F."/>
            <person name="Pallen M.J."/>
        </authorList>
    </citation>
    <scope>NUCLEOTIDE SEQUENCE</scope>
    <source>
        <strain evidence="1">ChiHjej12B11-1927</strain>
    </source>
</reference>
<organism evidence="1 2">
    <name type="scientific">Candidatus Blautia pullistercoris</name>
    <dbReference type="NCBI Taxonomy" id="2838499"/>
    <lineage>
        <taxon>Bacteria</taxon>
        <taxon>Bacillati</taxon>
        <taxon>Bacillota</taxon>
        <taxon>Clostridia</taxon>
        <taxon>Lachnospirales</taxon>
        <taxon>Lachnospiraceae</taxon>
        <taxon>Blautia</taxon>
    </lineage>
</organism>
<protein>
    <submittedName>
        <fullName evidence="1">Uncharacterized protein</fullName>
    </submittedName>
</protein>
<proteinExistence type="predicted"/>
<comment type="caution">
    <text evidence="1">The sequence shown here is derived from an EMBL/GenBank/DDBJ whole genome shotgun (WGS) entry which is preliminary data.</text>
</comment>